<evidence type="ECO:0000256" key="1">
    <source>
        <dbReference type="SAM" id="MobiDB-lite"/>
    </source>
</evidence>
<sequence length="73" mass="8114">MPWPYQPAHAGTLTSDALAPITVAAAASAMRRDKPHDRPRAADVDERFSRPDNEEKRCERVFTAVSFTVRATC</sequence>
<evidence type="ECO:0000313" key="3">
    <source>
        <dbReference type="Proteomes" id="UP000510888"/>
    </source>
</evidence>
<protein>
    <submittedName>
        <fullName evidence="2">Uncharacterized protein</fullName>
    </submittedName>
</protein>
<keyword evidence="3" id="KW-1185">Reference proteome</keyword>
<dbReference type="EMBL" id="AP023175">
    <property type="protein sequence ID" value="BCF90641.1"/>
    <property type="molecule type" value="Genomic_DNA"/>
</dbReference>
<accession>A0A7I8BR28</accession>
<dbReference type="AlphaFoldDB" id="A0A7I8BR28"/>
<dbReference type="Proteomes" id="UP000510888">
    <property type="component" value="Chromosome 2"/>
</dbReference>
<organism evidence="2 3">
    <name type="scientific">Paraburkholderia largidicola</name>
    <dbReference type="NCBI Taxonomy" id="3014751"/>
    <lineage>
        <taxon>Bacteria</taxon>
        <taxon>Pseudomonadati</taxon>
        <taxon>Pseudomonadota</taxon>
        <taxon>Betaproteobacteria</taxon>
        <taxon>Burkholderiales</taxon>
        <taxon>Burkholderiaceae</taxon>
        <taxon>Paraburkholderia</taxon>
    </lineage>
</organism>
<feature type="compositionally biased region" description="Basic and acidic residues" evidence="1">
    <location>
        <begin position="30"/>
        <end position="54"/>
    </location>
</feature>
<feature type="region of interest" description="Disordered" evidence="1">
    <location>
        <begin position="29"/>
        <end position="54"/>
    </location>
</feature>
<dbReference type="KEGG" id="plad:PPGU16_37080"/>
<name>A0A7I8BR28_9BURK</name>
<evidence type="ECO:0000313" key="2">
    <source>
        <dbReference type="EMBL" id="BCF90641.1"/>
    </source>
</evidence>
<reference evidence="2 3" key="1">
    <citation type="journal article" date="2020" name="Genes (Basel)">
        <title>Genomic Comparison of Insect Gut Symbionts from Divergent Burkholderia Subclades.</title>
        <authorList>
            <person name="Takeshita K."/>
            <person name="Kikuchi Y."/>
        </authorList>
    </citation>
    <scope>NUCLEOTIDE SEQUENCE [LARGE SCALE GENOMIC DNA]</scope>
    <source>
        <strain evidence="2 3">PGU16</strain>
    </source>
</reference>
<gene>
    <name evidence="2" type="ORF">PPGU16_37080</name>
</gene>
<proteinExistence type="predicted"/>